<dbReference type="AlphaFoldDB" id="A0A1D7UT69"/>
<dbReference type="Proteomes" id="UP000094197">
    <property type="component" value="Chromosome 1"/>
</dbReference>
<accession>A0A1D7UT69</accession>
<dbReference type="EMBL" id="CP015217">
    <property type="protein sequence ID" value="AOP32755.1"/>
    <property type="molecule type" value="Genomic_DNA"/>
</dbReference>
<gene>
    <name evidence="1" type="ORF">A0128_02025</name>
</gene>
<name>A0A1D7UT69_9LEPT</name>
<keyword evidence="2" id="KW-1185">Reference proteome</keyword>
<sequence>MFVPLCFLRGRVYEKLDEKWKTFALRVYVFRIYWMRVFVLIEFCPEFRPLRSYFSEESVCRDKFSNEKILEWMTRKSGSKEFSEF</sequence>
<reference evidence="1 2" key="1">
    <citation type="submission" date="2016-04" db="EMBL/GenBank/DDBJ databases">
        <title>Complete genome seqeunce of Leptospira alstonii serovar Room22.</title>
        <authorList>
            <person name="Nally J.E."/>
            <person name="Bayles D.O."/>
            <person name="Hurley D."/>
            <person name="Fanning S."/>
            <person name="McMahon B.J."/>
            <person name="Arent Z."/>
        </authorList>
    </citation>
    <scope>NUCLEOTIDE SEQUENCE [LARGE SCALE GENOMIC DNA]</scope>
    <source>
        <strain evidence="1 2">GWTS #1</strain>
    </source>
</reference>
<protein>
    <submittedName>
        <fullName evidence="1">Uncharacterized protein</fullName>
    </submittedName>
</protein>
<evidence type="ECO:0000313" key="1">
    <source>
        <dbReference type="EMBL" id="AOP32755.1"/>
    </source>
</evidence>
<dbReference type="KEGG" id="laj:A0128_02025"/>
<proteinExistence type="predicted"/>
<organism evidence="1 2">
    <name type="scientific">Leptospira tipperaryensis</name>
    <dbReference type="NCBI Taxonomy" id="2564040"/>
    <lineage>
        <taxon>Bacteria</taxon>
        <taxon>Pseudomonadati</taxon>
        <taxon>Spirochaetota</taxon>
        <taxon>Spirochaetia</taxon>
        <taxon>Leptospirales</taxon>
        <taxon>Leptospiraceae</taxon>
        <taxon>Leptospira</taxon>
    </lineage>
</organism>
<evidence type="ECO:0000313" key="2">
    <source>
        <dbReference type="Proteomes" id="UP000094197"/>
    </source>
</evidence>